<evidence type="ECO:0000313" key="4">
    <source>
        <dbReference type="EMBL" id="MEQ2441265.1"/>
    </source>
</evidence>
<sequence>MTVTLRAAVPTDAGEISRLYAQSWRAAYPGLVPQSYLDELQDHHWTQTVADWITTGRFTALLAFEKEVIAGCAIYGRAREEKYEGWGELVSLYVMPGRFRKGYGSRLVQRMVQEMKAQGLSGCYLWVLDGNRRARAFYEKAGFEDTGETLTFTLADAPLLDCRYQMEFKPR</sequence>
<dbReference type="EMBL" id="JBBMFD010000020">
    <property type="protein sequence ID" value="MEQ2441265.1"/>
    <property type="molecule type" value="Genomic_DNA"/>
</dbReference>
<organism evidence="4 5">
    <name type="scientific">Solibaculum intestinale</name>
    <dbReference type="NCBI Taxonomy" id="3133165"/>
    <lineage>
        <taxon>Bacteria</taxon>
        <taxon>Bacillati</taxon>
        <taxon>Bacillota</taxon>
        <taxon>Clostridia</taxon>
        <taxon>Eubacteriales</taxon>
        <taxon>Oscillospiraceae</taxon>
        <taxon>Solibaculum</taxon>
    </lineage>
</organism>
<evidence type="ECO:0000259" key="3">
    <source>
        <dbReference type="PROSITE" id="PS51186"/>
    </source>
</evidence>
<dbReference type="InterPro" id="IPR000182">
    <property type="entry name" value="GNAT_dom"/>
</dbReference>
<evidence type="ECO:0000313" key="5">
    <source>
        <dbReference type="Proteomes" id="UP001489509"/>
    </source>
</evidence>
<name>A0ABV1E1T6_9FIRM</name>
<dbReference type="InterPro" id="IPR016181">
    <property type="entry name" value="Acyl_CoA_acyltransferase"/>
</dbReference>
<dbReference type="RefSeq" id="WP_349220252.1">
    <property type="nucleotide sequence ID" value="NZ_JBBMFD010000020.1"/>
</dbReference>
<dbReference type="SUPFAM" id="SSF55729">
    <property type="entry name" value="Acyl-CoA N-acyltransferases (Nat)"/>
    <property type="match status" value="1"/>
</dbReference>
<proteinExistence type="predicted"/>
<keyword evidence="1" id="KW-0808">Transferase</keyword>
<evidence type="ECO:0000256" key="2">
    <source>
        <dbReference type="ARBA" id="ARBA00023315"/>
    </source>
</evidence>
<keyword evidence="2" id="KW-0012">Acyltransferase</keyword>
<dbReference type="CDD" id="cd04301">
    <property type="entry name" value="NAT_SF"/>
    <property type="match status" value="1"/>
</dbReference>
<reference evidence="4 5" key="1">
    <citation type="submission" date="2024-03" db="EMBL/GenBank/DDBJ databases">
        <title>Human intestinal bacterial collection.</title>
        <authorList>
            <person name="Pauvert C."/>
            <person name="Hitch T.C.A."/>
            <person name="Clavel T."/>
        </authorList>
    </citation>
    <scope>NUCLEOTIDE SEQUENCE [LARGE SCALE GENOMIC DNA]</scope>
    <source>
        <strain evidence="4 5">CLA-JM-H44</strain>
    </source>
</reference>
<gene>
    <name evidence="4" type="ORF">WMO26_10550</name>
</gene>
<evidence type="ECO:0000256" key="1">
    <source>
        <dbReference type="ARBA" id="ARBA00022679"/>
    </source>
</evidence>
<dbReference type="Pfam" id="PF00583">
    <property type="entry name" value="Acetyltransf_1"/>
    <property type="match status" value="1"/>
</dbReference>
<feature type="domain" description="N-acetyltransferase" evidence="3">
    <location>
        <begin position="3"/>
        <end position="171"/>
    </location>
</feature>
<dbReference type="InterPro" id="IPR050832">
    <property type="entry name" value="Bact_Acetyltransf"/>
</dbReference>
<keyword evidence="5" id="KW-1185">Reference proteome</keyword>
<dbReference type="PANTHER" id="PTHR43877">
    <property type="entry name" value="AMINOALKYLPHOSPHONATE N-ACETYLTRANSFERASE-RELATED-RELATED"/>
    <property type="match status" value="1"/>
</dbReference>
<accession>A0ABV1E1T6</accession>
<dbReference type="Gene3D" id="3.40.630.30">
    <property type="match status" value="1"/>
</dbReference>
<comment type="caution">
    <text evidence="4">The sequence shown here is derived from an EMBL/GenBank/DDBJ whole genome shotgun (WGS) entry which is preliminary data.</text>
</comment>
<dbReference type="PROSITE" id="PS51186">
    <property type="entry name" value="GNAT"/>
    <property type="match status" value="1"/>
</dbReference>
<dbReference type="Proteomes" id="UP001489509">
    <property type="component" value="Unassembled WGS sequence"/>
</dbReference>
<protein>
    <submittedName>
        <fullName evidence="4">GNAT family N-acetyltransferase</fullName>
    </submittedName>
</protein>